<feature type="transmembrane region" description="Helical" evidence="1">
    <location>
        <begin position="174"/>
        <end position="203"/>
    </location>
</feature>
<reference evidence="2 3" key="1">
    <citation type="submission" date="2016-11" db="EMBL/GenBank/DDBJ databases">
        <authorList>
            <person name="Jaros S."/>
            <person name="Januszkiewicz K."/>
            <person name="Wedrychowicz H."/>
        </authorList>
    </citation>
    <scope>NUCLEOTIDE SEQUENCE [LARGE SCALE GENOMIC DNA]</scope>
    <source>
        <strain evidence="2 3">DSM 6792</strain>
    </source>
</reference>
<dbReference type="PANTHER" id="PTHR35337">
    <property type="entry name" value="SLR1478 PROTEIN"/>
    <property type="match status" value="1"/>
</dbReference>
<dbReference type="Pfam" id="PF01944">
    <property type="entry name" value="SpoIIM"/>
    <property type="match status" value="1"/>
</dbReference>
<accession>A0A1M5PS71</accession>
<feature type="transmembrane region" description="Helical" evidence="1">
    <location>
        <begin position="223"/>
        <end position="242"/>
    </location>
</feature>
<evidence type="ECO:0000313" key="3">
    <source>
        <dbReference type="Proteomes" id="UP000184112"/>
    </source>
</evidence>
<dbReference type="InterPro" id="IPR002798">
    <property type="entry name" value="SpoIIM-like"/>
</dbReference>
<feature type="transmembrane region" description="Helical" evidence="1">
    <location>
        <begin position="262"/>
        <end position="284"/>
    </location>
</feature>
<sequence>MREVAFIKQNKEKWLEFELAIFGKAKKNPDELANLYIQLMNDLSYAQTYYPKSKTVVYLNHLASQIYQKIYKTKRTEKNRIVEFFKTEVPLLLYDYKRYLLYAFVLFFFTVAMGVVSARYDQNFVRLILGDEYVNMSLENIKKGNPMAVYGSGSNWGSFIGITMNNLYVGARCYLYGIFGGIGTFYIFLQNSLMLGSFQYFFYEQNVFWQSVRGIWIHGSMEIFAIVIESAAGFILGASILFPKTFSRMNSFKIGFKNSFKIFLSTFPFTISAGFLEGFITRYSIDMPNWLSSCIILVTLGIISFYYLVYPFIVHKKIQKITAK</sequence>
<dbReference type="PANTHER" id="PTHR35337:SF1">
    <property type="entry name" value="SLR1478 PROTEIN"/>
    <property type="match status" value="1"/>
</dbReference>
<feature type="transmembrane region" description="Helical" evidence="1">
    <location>
        <begin position="290"/>
        <end position="310"/>
    </location>
</feature>
<protein>
    <submittedName>
        <fullName evidence="2">Uncharacterized membrane protein SpoIIM, required for sporulation</fullName>
    </submittedName>
</protein>
<organism evidence="2 3">
    <name type="scientific">Flavobacterium johnsoniae</name>
    <name type="common">Cytophaga johnsonae</name>
    <dbReference type="NCBI Taxonomy" id="986"/>
    <lineage>
        <taxon>Bacteria</taxon>
        <taxon>Pseudomonadati</taxon>
        <taxon>Bacteroidota</taxon>
        <taxon>Flavobacteriia</taxon>
        <taxon>Flavobacteriales</taxon>
        <taxon>Flavobacteriaceae</taxon>
        <taxon>Flavobacterium</taxon>
    </lineage>
</organism>
<keyword evidence="1" id="KW-0472">Membrane</keyword>
<name>A0A1M5PS71_FLAJO</name>
<feature type="transmembrane region" description="Helical" evidence="1">
    <location>
        <begin position="99"/>
        <end position="118"/>
    </location>
</feature>
<proteinExistence type="predicted"/>
<evidence type="ECO:0000313" key="2">
    <source>
        <dbReference type="EMBL" id="SHH04684.1"/>
    </source>
</evidence>
<dbReference type="EMBL" id="FQWH01000006">
    <property type="protein sequence ID" value="SHH04684.1"/>
    <property type="molecule type" value="Genomic_DNA"/>
</dbReference>
<dbReference type="AlphaFoldDB" id="A0A1M5PS71"/>
<keyword evidence="1" id="KW-0812">Transmembrane</keyword>
<dbReference type="RefSeq" id="WP_073409820.1">
    <property type="nucleotide sequence ID" value="NZ_FQWH01000006.1"/>
</dbReference>
<keyword evidence="1" id="KW-1133">Transmembrane helix</keyword>
<gene>
    <name evidence="2" type="ORF">SAMN05444388_10630</name>
</gene>
<evidence type="ECO:0000256" key="1">
    <source>
        <dbReference type="SAM" id="Phobius"/>
    </source>
</evidence>
<dbReference type="Proteomes" id="UP000184112">
    <property type="component" value="Unassembled WGS sequence"/>
</dbReference>